<evidence type="ECO:0000313" key="8">
    <source>
        <dbReference type="Proteomes" id="UP000231542"/>
    </source>
</evidence>
<evidence type="ECO:0000256" key="3">
    <source>
        <dbReference type="ARBA" id="ARBA00022975"/>
    </source>
</evidence>
<keyword evidence="2 4" id="KW-0862">Zinc</keyword>
<dbReference type="GO" id="GO:0006221">
    <property type="term" value="P:pyrimidine nucleotide biosynthetic process"/>
    <property type="evidence" value="ECO:0007669"/>
    <property type="project" value="UniProtKB-UniRule"/>
</dbReference>
<dbReference type="HAMAP" id="MF_00002">
    <property type="entry name" value="Asp_carb_tr_reg"/>
    <property type="match status" value="1"/>
</dbReference>
<feature type="binding site" evidence="4">
    <location>
        <position position="107"/>
    </location>
    <ligand>
        <name>Zn(2+)</name>
        <dbReference type="ChEBI" id="CHEBI:29105"/>
    </ligand>
</feature>
<dbReference type="InterPro" id="IPR036793">
    <property type="entry name" value="Asp_carbatrfase_reg_N_sf"/>
</dbReference>
<dbReference type="GO" id="GO:0006207">
    <property type="term" value="P:'de novo' pyrimidine nucleobase biosynthetic process"/>
    <property type="evidence" value="ECO:0007669"/>
    <property type="project" value="InterPro"/>
</dbReference>
<evidence type="ECO:0000259" key="5">
    <source>
        <dbReference type="Pfam" id="PF01948"/>
    </source>
</evidence>
<keyword evidence="1 4" id="KW-0479">Metal-binding</keyword>
<feature type="domain" description="Aspartate carbamoyltransferase regulatory subunit N-terminal" evidence="5">
    <location>
        <begin position="5"/>
        <end position="95"/>
    </location>
</feature>
<dbReference type="InterPro" id="IPR002801">
    <property type="entry name" value="Asp_carbamoylTrfase_reg"/>
</dbReference>
<dbReference type="GO" id="GO:0046872">
    <property type="term" value="F:metal ion binding"/>
    <property type="evidence" value="ECO:0007669"/>
    <property type="project" value="UniProtKB-KW"/>
</dbReference>
<evidence type="ECO:0000256" key="2">
    <source>
        <dbReference type="ARBA" id="ARBA00022833"/>
    </source>
</evidence>
<comment type="similarity">
    <text evidence="4">Belongs to the PyrI family.</text>
</comment>
<comment type="subunit">
    <text evidence="4">Contains catalytic and regulatory chains.</text>
</comment>
<evidence type="ECO:0000256" key="4">
    <source>
        <dbReference type="HAMAP-Rule" id="MF_00002"/>
    </source>
</evidence>
<dbReference type="GO" id="GO:0016740">
    <property type="term" value="F:transferase activity"/>
    <property type="evidence" value="ECO:0007669"/>
    <property type="project" value="UniProtKB-KW"/>
</dbReference>
<accession>A0A2H0YXD1</accession>
<keyword evidence="7" id="KW-0808">Transferase</keyword>
<dbReference type="InterPro" id="IPR020545">
    <property type="entry name" value="Asp_carbamoyltransf_reg_N"/>
</dbReference>
<dbReference type="Pfam" id="PF02748">
    <property type="entry name" value="PyrI_C"/>
    <property type="match status" value="1"/>
</dbReference>
<dbReference type="Pfam" id="PF01948">
    <property type="entry name" value="PyrI"/>
    <property type="match status" value="1"/>
</dbReference>
<dbReference type="PANTHER" id="PTHR35805:SF1">
    <property type="entry name" value="ASPARTATE CARBAMOYLTRANSFERASE REGULATORY CHAIN"/>
    <property type="match status" value="1"/>
</dbReference>
<sequence length="150" mass="17152">MRVFKVYAIKNGTVIDHIPQGKGLKIIHLLGLDKSCNNIVTLGMGFDSKRYSKKDIVKIEKRELTAEEVNKIAVIAQTATLNIIRNYKIVKKHQVAIPEILEKIIRCPNPNCVTNHEPGKTKFLVIKKKPIQLHCYFCERTFAIEEITIQ</sequence>
<reference evidence="7 8" key="1">
    <citation type="submission" date="2017-09" db="EMBL/GenBank/DDBJ databases">
        <title>Depth-based differentiation of microbial function through sediment-hosted aquifers and enrichment of novel symbionts in the deep terrestrial subsurface.</title>
        <authorList>
            <person name="Probst A.J."/>
            <person name="Ladd B."/>
            <person name="Jarett J.K."/>
            <person name="Geller-Mcgrath D.E."/>
            <person name="Sieber C.M."/>
            <person name="Emerson J.B."/>
            <person name="Anantharaman K."/>
            <person name="Thomas B.C."/>
            <person name="Malmstrom R."/>
            <person name="Stieglmeier M."/>
            <person name="Klingl A."/>
            <person name="Woyke T."/>
            <person name="Ryan C.M."/>
            <person name="Banfield J.F."/>
        </authorList>
    </citation>
    <scope>NUCLEOTIDE SEQUENCE [LARGE SCALE GENOMIC DNA]</scope>
    <source>
        <strain evidence="7">CG08_land_8_20_14_0_20_40_16</strain>
    </source>
</reference>
<evidence type="ECO:0000256" key="1">
    <source>
        <dbReference type="ARBA" id="ARBA00022723"/>
    </source>
</evidence>
<evidence type="ECO:0000313" key="7">
    <source>
        <dbReference type="EMBL" id="PIS42949.1"/>
    </source>
</evidence>
<feature type="binding site" evidence="4">
    <location>
        <position position="112"/>
    </location>
    <ligand>
        <name>Zn(2+)</name>
        <dbReference type="ChEBI" id="CHEBI:29105"/>
    </ligand>
</feature>
<dbReference type="Gene3D" id="3.30.70.140">
    <property type="entry name" value="Aspartate carbamoyltransferase regulatory subunit, N-terminal domain"/>
    <property type="match status" value="1"/>
</dbReference>
<evidence type="ECO:0000259" key="6">
    <source>
        <dbReference type="Pfam" id="PF02748"/>
    </source>
</evidence>
<dbReference type="InterPro" id="IPR020542">
    <property type="entry name" value="Asp_carbamoyltrfase_reg_C"/>
</dbReference>
<gene>
    <name evidence="4" type="primary">pyrI</name>
    <name evidence="7" type="ORF">COT24_00945</name>
</gene>
<proteinExistence type="inferred from homology"/>
<dbReference type="InterPro" id="IPR036792">
    <property type="entry name" value="Asp_carbatrfase_reg_C_sf"/>
</dbReference>
<keyword evidence="3 4" id="KW-0665">Pyrimidine biosynthesis</keyword>
<organism evidence="7 8">
    <name type="scientific">Candidatus Kerfeldbacteria bacterium CG08_land_8_20_14_0_20_40_16</name>
    <dbReference type="NCBI Taxonomy" id="2014244"/>
    <lineage>
        <taxon>Bacteria</taxon>
        <taxon>Candidatus Kerfeldiibacteriota</taxon>
    </lineage>
</organism>
<dbReference type="PANTHER" id="PTHR35805">
    <property type="entry name" value="ASPARTATE CARBAMOYLTRANSFERASE REGULATORY CHAIN"/>
    <property type="match status" value="1"/>
</dbReference>
<protein>
    <recommendedName>
        <fullName evidence="4">Aspartate carbamoyltransferase regulatory chain</fullName>
    </recommendedName>
</protein>
<dbReference type="Proteomes" id="UP000231542">
    <property type="component" value="Unassembled WGS sequence"/>
</dbReference>
<comment type="caution">
    <text evidence="7">The sequence shown here is derived from an EMBL/GenBank/DDBJ whole genome shotgun (WGS) entry which is preliminary data.</text>
</comment>
<dbReference type="AlphaFoldDB" id="A0A2H0YXD1"/>
<feature type="domain" description="Aspartate carbamoyltransferase regulatory subunit C-terminal" evidence="6">
    <location>
        <begin position="102"/>
        <end position="147"/>
    </location>
</feature>
<dbReference type="SUPFAM" id="SSF57825">
    <property type="entry name" value="Aspartate carbamoyltransferase, Regulatory-chain, C-terminal domain"/>
    <property type="match status" value="1"/>
</dbReference>
<name>A0A2H0YXD1_9BACT</name>
<dbReference type="NCBIfam" id="TIGR00240">
    <property type="entry name" value="ATCase_reg"/>
    <property type="match status" value="1"/>
</dbReference>
<feature type="binding site" evidence="4">
    <location>
        <position position="138"/>
    </location>
    <ligand>
        <name>Zn(2+)</name>
        <dbReference type="ChEBI" id="CHEBI:29105"/>
    </ligand>
</feature>
<comment type="cofactor">
    <cofactor evidence="4">
        <name>Zn(2+)</name>
        <dbReference type="ChEBI" id="CHEBI:29105"/>
    </cofactor>
    <text evidence="4">Binds 1 zinc ion per subunit.</text>
</comment>
<dbReference type="GO" id="GO:0009347">
    <property type="term" value="C:aspartate carbamoyltransferase complex"/>
    <property type="evidence" value="ECO:0007669"/>
    <property type="project" value="InterPro"/>
</dbReference>
<comment type="function">
    <text evidence="4">Involved in allosteric regulation of aspartate carbamoyltransferase.</text>
</comment>
<dbReference type="Gene3D" id="2.30.30.20">
    <property type="entry name" value="Aspartate carbamoyltransferase regulatory subunit, C-terminal domain"/>
    <property type="match status" value="1"/>
</dbReference>
<feature type="binding site" evidence="4">
    <location>
        <position position="135"/>
    </location>
    <ligand>
        <name>Zn(2+)</name>
        <dbReference type="ChEBI" id="CHEBI:29105"/>
    </ligand>
</feature>
<dbReference type="EMBL" id="PEXU01000011">
    <property type="protein sequence ID" value="PIS42949.1"/>
    <property type="molecule type" value="Genomic_DNA"/>
</dbReference>
<dbReference type="SUPFAM" id="SSF54893">
    <property type="entry name" value="Aspartate carbamoyltransferase, Regulatory-chain, N-terminal domain"/>
    <property type="match status" value="1"/>
</dbReference>